<dbReference type="InterPro" id="IPR005648">
    <property type="entry name" value="FlgD"/>
</dbReference>
<dbReference type="Pfam" id="PF03963">
    <property type="entry name" value="FlgD"/>
    <property type="match status" value="1"/>
</dbReference>
<name>A0ABT8FZQ4_9MICO</name>
<evidence type="ECO:0000313" key="4">
    <source>
        <dbReference type="Proteomes" id="UP001172738"/>
    </source>
</evidence>
<accession>A0ABT8FZQ4</accession>
<reference evidence="3" key="1">
    <citation type="submission" date="2023-06" db="EMBL/GenBank/DDBJ databases">
        <title>SYSU T00b26.</title>
        <authorList>
            <person name="Gao L."/>
            <person name="Fang B.-Z."/>
            <person name="Li W.-J."/>
        </authorList>
    </citation>
    <scope>NUCLEOTIDE SEQUENCE</scope>
    <source>
        <strain evidence="3">SYSU T00b26</strain>
    </source>
</reference>
<dbReference type="EMBL" id="JAUHPV010000002">
    <property type="protein sequence ID" value="MDN4472371.1"/>
    <property type="molecule type" value="Genomic_DNA"/>
</dbReference>
<evidence type="ECO:0000256" key="1">
    <source>
        <dbReference type="ARBA" id="ARBA00010577"/>
    </source>
</evidence>
<keyword evidence="2" id="KW-1005">Bacterial flagellum biogenesis</keyword>
<gene>
    <name evidence="3" type="ORF">QQX04_05125</name>
</gene>
<comment type="similarity">
    <text evidence="1">Belongs to the FlgD family.</text>
</comment>
<keyword evidence="3" id="KW-0966">Cell projection</keyword>
<keyword evidence="4" id="KW-1185">Reference proteome</keyword>
<evidence type="ECO:0000313" key="3">
    <source>
        <dbReference type="EMBL" id="MDN4472371.1"/>
    </source>
</evidence>
<dbReference type="RefSeq" id="WP_301126863.1">
    <property type="nucleotide sequence ID" value="NZ_JAUHPV010000002.1"/>
</dbReference>
<proteinExistence type="inferred from homology"/>
<keyword evidence="3" id="KW-0282">Flagellum</keyword>
<dbReference type="Proteomes" id="UP001172738">
    <property type="component" value="Unassembled WGS sequence"/>
</dbReference>
<sequence length="146" mass="15455">MTIEATTGLTTTSALTTGTAVSSGKQVMDNEMFMALLVTQLTHQDPSDPMDTNQMMSQQVQMAQMEQTVAQTETIQEQFALTMRMAAMGVVGQQVSYYDAEGTVVTGEALAASFANSVPSIKVGDTDVSLDSILSVNSTPTQTTDA</sequence>
<organism evidence="3 4">
    <name type="scientific">Demequina zhanjiangensis</name>
    <dbReference type="NCBI Taxonomy" id="3051659"/>
    <lineage>
        <taxon>Bacteria</taxon>
        <taxon>Bacillati</taxon>
        <taxon>Actinomycetota</taxon>
        <taxon>Actinomycetes</taxon>
        <taxon>Micrococcales</taxon>
        <taxon>Demequinaceae</taxon>
        <taxon>Demequina</taxon>
    </lineage>
</organism>
<protein>
    <submittedName>
        <fullName evidence="3">Flagellar hook capping FlgD N-terminal domain-containing protein</fullName>
    </submittedName>
</protein>
<evidence type="ECO:0000256" key="2">
    <source>
        <dbReference type="ARBA" id="ARBA00022795"/>
    </source>
</evidence>
<keyword evidence="3" id="KW-0969">Cilium</keyword>
<comment type="caution">
    <text evidence="3">The sequence shown here is derived from an EMBL/GenBank/DDBJ whole genome shotgun (WGS) entry which is preliminary data.</text>
</comment>